<comment type="similarity">
    <text evidence="4">Belongs to the ELP4 family.</text>
</comment>
<feature type="compositionally biased region" description="Polar residues" evidence="9">
    <location>
        <begin position="351"/>
        <end position="369"/>
    </location>
</feature>
<feature type="region of interest" description="Disordered" evidence="9">
    <location>
        <begin position="339"/>
        <end position="446"/>
    </location>
</feature>
<evidence type="ECO:0000256" key="3">
    <source>
        <dbReference type="ARBA" id="ARBA00005043"/>
    </source>
</evidence>
<dbReference type="GO" id="GO:0005737">
    <property type="term" value="C:cytoplasm"/>
    <property type="evidence" value="ECO:0007669"/>
    <property type="project" value="UniProtKB-SubCell"/>
</dbReference>
<evidence type="ECO:0000256" key="5">
    <source>
        <dbReference type="ARBA" id="ARBA00020265"/>
    </source>
</evidence>
<dbReference type="PANTHER" id="PTHR12896:SF1">
    <property type="entry name" value="ELONGATOR COMPLEX PROTEIN 4"/>
    <property type="match status" value="1"/>
</dbReference>
<organism evidence="10">
    <name type="scientific">Cryptococcus bacillisporus CA1280</name>
    <dbReference type="NCBI Taxonomy" id="1296109"/>
    <lineage>
        <taxon>Eukaryota</taxon>
        <taxon>Fungi</taxon>
        <taxon>Dikarya</taxon>
        <taxon>Basidiomycota</taxon>
        <taxon>Agaricomycotina</taxon>
        <taxon>Tremellomycetes</taxon>
        <taxon>Tremellales</taxon>
        <taxon>Cryptococcaceae</taxon>
        <taxon>Cryptococcus</taxon>
        <taxon>Cryptococcus gattii species complex</taxon>
    </lineage>
</organism>
<dbReference type="AlphaFoldDB" id="A0A0D0VH71"/>
<dbReference type="InterPro" id="IPR008728">
    <property type="entry name" value="Elongator_complex_protein_4"/>
</dbReference>
<comment type="pathway">
    <text evidence="3">tRNA modification; 5-methoxycarbonylmethyl-2-thiouridine-tRNA biosynthesis.</text>
</comment>
<dbReference type="UniPathway" id="UPA00988"/>
<evidence type="ECO:0000256" key="4">
    <source>
        <dbReference type="ARBA" id="ARBA00007573"/>
    </source>
</evidence>
<dbReference type="HOGENOM" id="CLU_031345_1_0_1"/>
<sequence>MDDLLGGGLPLHSILLVLAPDTQSAWGRLVERYWIAQGLVSGQAGLLVGEKEEGESVVKGCMWTEGGAAGDGSESEGEGGVEGGERKIAWRYEKMGKFQTTVKGNGSNLSLMTTIPPEALSLMQESGQMSYVAINSDEPSTSQSSVLDGALKGVWEKLQHADKGRATRLAVHELGGLDWGDISMAQIHRFIHSLRELLKSKPASALITLPASLILSMGSERESIVRRLAWGVDACVELKGFADDPTLPPLFPTHGLLTLHSYPITHSLLPSTLKHSTLLGVSQSSTSISSSSGGGGAGENNLGFRLKRKRFVVETVHLGVEGGVGERRTGGDVREALDGADATHSHKHSHPTLTVPSSGIDLSQSSSAPRTEVDDRPRGADQDKKPSKPRARVRFGVEEEVIVVGKGEDGLKHDHVHSHTHDHGPRGKDQLPKIALRHDRPDLYEF</sequence>
<comment type="subcellular location">
    <subcellularLocation>
        <location evidence="2">Cytoplasm</location>
    </subcellularLocation>
    <subcellularLocation>
        <location evidence="1">Nucleus</location>
    </subcellularLocation>
</comment>
<gene>
    <name evidence="10" type="ORF">I312_06620</name>
</gene>
<reference evidence="10" key="1">
    <citation type="submission" date="2015-01" db="EMBL/GenBank/DDBJ databases">
        <title>The Genome Sequence of Cryptococcus gattii CA1280.</title>
        <authorList>
            <consortium name="The Broad Institute Genomics Platform"/>
            <person name="Cuomo C."/>
            <person name="Litvintseva A."/>
            <person name="Chen Y."/>
            <person name="Heitman J."/>
            <person name="Sun S."/>
            <person name="Springer D."/>
            <person name="Dromer F."/>
            <person name="Young S."/>
            <person name="Zeng Q."/>
            <person name="Gargeya S."/>
            <person name="Abouelleil A."/>
            <person name="Alvarado L."/>
            <person name="Chapman S.B."/>
            <person name="Gainer-Dewar J."/>
            <person name="Goldberg J."/>
            <person name="Griggs A."/>
            <person name="Gujja S."/>
            <person name="Hansen M."/>
            <person name="Howarth C."/>
            <person name="Imamovic A."/>
            <person name="Larimer J."/>
            <person name="Murphy C."/>
            <person name="Naylor J."/>
            <person name="Pearson M."/>
            <person name="Priest M."/>
            <person name="Roberts A."/>
            <person name="Saif S."/>
            <person name="Shea T."/>
            <person name="Sykes S."/>
            <person name="Wortman J."/>
            <person name="Nusbaum C."/>
            <person name="Birren B."/>
        </authorList>
    </citation>
    <scope>NUCLEOTIDE SEQUENCE [LARGE SCALE GENOMIC DNA]</scope>
    <source>
        <strain evidence="10">CA1280</strain>
    </source>
</reference>
<evidence type="ECO:0000256" key="7">
    <source>
        <dbReference type="ARBA" id="ARBA00022694"/>
    </source>
</evidence>
<dbReference type="Pfam" id="PF05625">
    <property type="entry name" value="PAXNEB"/>
    <property type="match status" value="1"/>
</dbReference>
<evidence type="ECO:0000256" key="1">
    <source>
        <dbReference type="ARBA" id="ARBA00004123"/>
    </source>
</evidence>
<evidence type="ECO:0000256" key="8">
    <source>
        <dbReference type="ARBA" id="ARBA00023242"/>
    </source>
</evidence>
<dbReference type="GO" id="GO:0033588">
    <property type="term" value="C:elongator holoenzyme complex"/>
    <property type="evidence" value="ECO:0007669"/>
    <property type="project" value="InterPro"/>
</dbReference>
<feature type="compositionally biased region" description="Basic and acidic residues" evidence="9">
    <location>
        <begin position="406"/>
        <end position="446"/>
    </location>
</feature>
<feature type="compositionally biased region" description="Basic and acidic residues" evidence="9">
    <location>
        <begin position="371"/>
        <end position="386"/>
    </location>
</feature>
<dbReference type="InterPro" id="IPR027417">
    <property type="entry name" value="P-loop_NTPase"/>
</dbReference>
<protein>
    <recommendedName>
        <fullName evidence="5">Elongator complex protein 4</fullName>
    </recommendedName>
</protein>
<dbReference type="Gene3D" id="3.40.50.300">
    <property type="entry name" value="P-loop containing nucleotide triphosphate hydrolases"/>
    <property type="match status" value="1"/>
</dbReference>
<keyword evidence="7" id="KW-0819">tRNA processing</keyword>
<dbReference type="EMBL" id="KN848011">
    <property type="protein sequence ID" value="KIR44175.1"/>
    <property type="molecule type" value="Genomic_DNA"/>
</dbReference>
<name>A0A0D0VH71_CRYGA</name>
<evidence type="ECO:0000256" key="6">
    <source>
        <dbReference type="ARBA" id="ARBA00022490"/>
    </source>
</evidence>
<dbReference type="PANTHER" id="PTHR12896">
    <property type="entry name" value="PAX6 NEIGHBOR PROTEIN PAXNEB"/>
    <property type="match status" value="1"/>
</dbReference>
<dbReference type="GO" id="GO:0002098">
    <property type="term" value="P:tRNA wobble uridine modification"/>
    <property type="evidence" value="ECO:0007669"/>
    <property type="project" value="InterPro"/>
</dbReference>
<evidence type="ECO:0000256" key="9">
    <source>
        <dbReference type="SAM" id="MobiDB-lite"/>
    </source>
</evidence>
<dbReference type="OrthoDB" id="289162at2759"/>
<evidence type="ECO:0000256" key="2">
    <source>
        <dbReference type="ARBA" id="ARBA00004496"/>
    </source>
</evidence>
<dbReference type="GO" id="GO:0008023">
    <property type="term" value="C:transcription elongation factor complex"/>
    <property type="evidence" value="ECO:0007669"/>
    <property type="project" value="TreeGrafter"/>
</dbReference>
<proteinExistence type="inferred from homology"/>
<evidence type="ECO:0000313" key="10">
    <source>
        <dbReference type="EMBL" id="KIR44175.1"/>
    </source>
</evidence>
<keyword evidence="8" id="KW-0539">Nucleus</keyword>
<accession>A0A0D0VH71</accession>
<keyword evidence="6" id="KW-0963">Cytoplasm</keyword>